<feature type="compositionally biased region" description="Acidic residues" evidence="5">
    <location>
        <begin position="230"/>
        <end position="245"/>
    </location>
</feature>
<feature type="region of interest" description="Disordered" evidence="5">
    <location>
        <begin position="1"/>
        <end position="23"/>
    </location>
</feature>
<dbReference type="eggNOG" id="KOG1703">
    <property type="taxonomic scope" value="Eukaryota"/>
</dbReference>
<feature type="region of interest" description="Disordered" evidence="5">
    <location>
        <begin position="712"/>
        <end position="735"/>
    </location>
</feature>
<evidence type="ECO:0000256" key="4">
    <source>
        <dbReference type="PROSITE-ProRule" id="PRU00125"/>
    </source>
</evidence>
<name>A3LYJ2_PICST</name>
<dbReference type="SMART" id="SM00132">
    <property type="entry name" value="LIM"/>
    <property type="match status" value="2"/>
</dbReference>
<dbReference type="OrthoDB" id="1112565at2759"/>
<dbReference type="CDD" id="cd08368">
    <property type="entry name" value="LIM"/>
    <property type="match status" value="1"/>
</dbReference>
<dbReference type="Gene3D" id="2.10.110.10">
    <property type="entry name" value="Cysteine Rich Protein"/>
    <property type="match status" value="2"/>
</dbReference>
<feature type="compositionally biased region" description="Low complexity" evidence="5">
    <location>
        <begin position="67"/>
        <end position="85"/>
    </location>
</feature>
<dbReference type="STRING" id="322104.A3LYJ2"/>
<evidence type="ECO:0000313" key="7">
    <source>
        <dbReference type="EMBL" id="ABN67985.2"/>
    </source>
</evidence>
<evidence type="ECO:0000256" key="3">
    <source>
        <dbReference type="ARBA" id="ARBA00023038"/>
    </source>
</evidence>
<keyword evidence="8" id="KW-1185">Reference proteome</keyword>
<dbReference type="InParanoid" id="A3LYJ2"/>
<dbReference type="SUPFAM" id="SSF57716">
    <property type="entry name" value="Glucocorticoid receptor-like (DNA-binding domain)"/>
    <property type="match status" value="1"/>
</dbReference>
<gene>
    <name evidence="7" type="ORF">PICST_68228</name>
</gene>
<feature type="compositionally biased region" description="Polar residues" evidence="5">
    <location>
        <begin position="265"/>
        <end position="276"/>
    </location>
</feature>
<proteinExistence type="predicted"/>
<accession>A3LYJ2</accession>
<feature type="region of interest" description="Disordered" evidence="5">
    <location>
        <begin position="37"/>
        <end position="148"/>
    </location>
</feature>
<evidence type="ECO:0000256" key="2">
    <source>
        <dbReference type="ARBA" id="ARBA00022833"/>
    </source>
</evidence>
<dbReference type="KEGG" id="pic:PICST_68228"/>
<dbReference type="Proteomes" id="UP000002258">
    <property type="component" value="Chromosome 6"/>
</dbReference>
<dbReference type="GO" id="GO:0046872">
    <property type="term" value="F:metal ion binding"/>
    <property type="evidence" value="ECO:0007669"/>
    <property type="project" value="UniProtKB-KW"/>
</dbReference>
<dbReference type="CDD" id="cd09397">
    <property type="entry name" value="LIM1_UF1"/>
    <property type="match status" value="1"/>
</dbReference>
<feature type="compositionally biased region" description="Low complexity" evidence="5">
    <location>
        <begin position="94"/>
        <end position="106"/>
    </location>
</feature>
<dbReference type="GeneID" id="4840322"/>
<dbReference type="EMBL" id="CP000500">
    <property type="protein sequence ID" value="ABN67985.2"/>
    <property type="molecule type" value="Genomic_DNA"/>
</dbReference>
<dbReference type="Pfam" id="PF00412">
    <property type="entry name" value="LIM"/>
    <property type="match status" value="1"/>
</dbReference>
<feature type="region of interest" description="Disordered" evidence="5">
    <location>
        <begin position="482"/>
        <end position="503"/>
    </location>
</feature>
<keyword evidence="3 4" id="KW-0440">LIM domain</keyword>
<feature type="compositionally biased region" description="Basic and acidic residues" evidence="5">
    <location>
        <begin position="1"/>
        <end position="15"/>
    </location>
</feature>
<feature type="compositionally biased region" description="Low complexity" evidence="5">
    <location>
        <begin position="400"/>
        <end position="409"/>
    </location>
</feature>
<keyword evidence="2 4" id="KW-0862">Zinc</keyword>
<sequence length="990" mass="110907">MNSFPEHIRMDHPARPLDSAFPPFKAEHRYKGVYERAGFDVYKPPKSANDTGSVHSGRSRRKNSDRTTTPPKSSSTSPTSAKSSPMISSYSKNASTSSMATPASTAGDLTFKNPYRVPTSAKSTTFVDKNAPYPVSPPTRPYSESHNLEHSNNYTYLSKTEHHDSTSSIAQEMANSTTIDERQEFVIHQNVAPEEEFDFRPSPRSYGLDNANKNYKNLKLDLDHRSETNPDIDDIDNLSESENDLADSMSRKENSFEDTRETTMDDYNTTSGSEVGSGSALGSLHSNNNSIDKQIPSAFDENADIPQTLTGLQIHSSSPDEEQFCVSQQNDPVPHSAPAMDQYEMTGHREFPEQHYTAGYAQPFQQRPPIPPQHRVHHNHAAVPQQPMYYSNHQPRSPIMQQFPQQQPMSGQRHDLRYDPRGNRSRGHIQTAKQSPNLDHAHQAVPKIKIQTSTEVDAEQKYAADRLSSALDDFKKDVESHKNYTPRTSSVPSISTPPALPMSSPSEIGLARFRTTIGSDMFIPPQIKEECPYPESPEFEEVALANANVNTNDDFNSFLNTATENNDRGNRRSALSMVSSIISKETMYIEEEDEVEKELQRQLNNLKVNGSLKTPSENGDNAETFSQNETEEPLVAPDGQIVHQPVYVSPAMPSFEITAPDQIQNSDISTEESIQYAKSDITQDKTEDFEYSSTDVTFESVKPLSVHHANNPAVLSAPSSPVKQPTKKGVTFGDDVPSMIPSFEVEDVDEEDVSQEISEEEVVMPLVPKNHKVEEELQHLNFKIPETQQSPSVFMTQTQEPIDNDEIAAAIGVVEEKSTIQHAPGEGPCRTCHQVIVSNAKGSQKSIHSKTGELSGQWHRSCFSCFQDGCDIQFNKNVPCYAFDDKPYCFTHYHQLNNSVCTYCNLGIEGECIENELEQKWHLECLTCQHCNKGIRSDYYLINGSIFCEEDATRIMNGEGLYDADGNLKKSGLSKEDRIERRRTRLFFVD</sequence>
<evidence type="ECO:0000256" key="1">
    <source>
        <dbReference type="ARBA" id="ARBA00022723"/>
    </source>
</evidence>
<feature type="compositionally biased region" description="Polar residues" evidence="5">
    <location>
        <begin position="483"/>
        <end position="496"/>
    </location>
</feature>
<dbReference type="AlphaFoldDB" id="A3LYJ2"/>
<reference evidence="7 8" key="1">
    <citation type="journal article" date="2007" name="Nat. Biotechnol.">
        <title>Genome sequence of the lignocellulose-bioconverting and xylose-fermenting yeast Pichia stipitis.</title>
        <authorList>
            <person name="Jeffries T.W."/>
            <person name="Grigoriev I.V."/>
            <person name="Grimwood J."/>
            <person name="Laplaza J.M."/>
            <person name="Aerts A."/>
            <person name="Salamov A."/>
            <person name="Schmutz J."/>
            <person name="Lindquist E."/>
            <person name="Dehal P."/>
            <person name="Shapiro H."/>
            <person name="Jin Y.S."/>
            <person name="Passoth V."/>
            <person name="Richardson P.M."/>
        </authorList>
    </citation>
    <scope>NUCLEOTIDE SEQUENCE [LARGE SCALE GENOMIC DNA]</scope>
    <source>
        <strain evidence="8">ATCC 58785 / CBS 6054 / NBRC 10063 / NRRL Y-11545</strain>
    </source>
</reference>
<feature type="compositionally biased region" description="Basic and acidic residues" evidence="5">
    <location>
        <begin position="249"/>
        <end position="263"/>
    </location>
</feature>
<dbReference type="PANTHER" id="PTHR24210">
    <property type="entry name" value="LIM DOMAIN-CONTAINING PROTEIN"/>
    <property type="match status" value="1"/>
</dbReference>
<organism evidence="7 8">
    <name type="scientific">Scheffersomyces stipitis (strain ATCC 58785 / CBS 6054 / NBRC 10063 / NRRL Y-11545)</name>
    <name type="common">Yeast</name>
    <name type="synonym">Pichia stipitis</name>
    <dbReference type="NCBI Taxonomy" id="322104"/>
    <lineage>
        <taxon>Eukaryota</taxon>
        <taxon>Fungi</taxon>
        <taxon>Dikarya</taxon>
        <taxon>Ascomycota</taxon>
        <taxon>Saccharomycotina</taxon>
        <taxon>Pichiomycetes</taxon>
        <taxon>Debaryomycetaceae</taxon>
        <taxon>Scheffersomyces</taxon>
    </lineage>
</organism>
<dbReference type="PANTHER" id="PTHR24210:SF0">
    <property type="entry name" value="LIM DOMAIN-CONTAINING PROTEIN"/>
    <property type="match status" value="1"/>
</dbReference>
<dbReference type="PROSITE" id="PS50023">
    <property type="entry name" value="LIM_DOMAIN_2"/>
    <property type="match status" value="1"/>
</dbReference>
<evidence type="ECO:0000259" key="6">
    <source>
        <dbReference type="PROSITE" id="PS50023"/>
    </source>
</evidence>
<evidence type="ECO:0000256" key="5">
    <source>
        <dbReference type="SAM" id="MobiDB-lite"/>
    </source>
</evidence>
<feature type="domain" description="LIM zinc-binding" evidence="6">
    <location>
        <begin position="899"/>
        <end position="958"/>
    </location>
</feature>
<dbReference type="PROSITE" id="PS00478">
    <property type="entry name" value="LIM_DOMAIN_1"/>
    <property type="match status" value="1"/>
</dbReference>
<dbReference type="HOGENOM" id="CLU_291861_0_0_1"/>
<feature type="region of interest" description="Disordered" evidence="5">
    <location>
        <begin position="221"/>
        <end position="294"/>
    </location>
</feature>
<protein>
    <recommendedName>
        <fullName evidence="6">LIM zinc-binding domain-containing protein</fullName>
    </recommendedName>
</protein>
<feature type="compositionally biased region" description="Basic and acidic residues" evidence="5">
    <location>
        <begin position="412"/>
        <end position="422"/>
    </location>
</feature>
<dbReference type="InterPro" id="IPR017351">
    <property type="entry name" value="PINCH-1-4-like"/>
</dbReference>
<dbReference type="RefSeq" id="XP_001386014.2">
    <property type="nucleotide sequence ID" value="XM_001385977.1"/>
</dbReference>
<dbReference type="InterPro" id="IPR001781">
    <property type="entry name" value="Znf_LIM"/>
</dbReference>
<evidence type="ECO:0000313" key="8">
    <source>
        <dbReference type="Proteomes" id="UP000002258"/>
    </source>
</evidence>
<keyword evidence="1 4" id="KW-0479">Metal-binding</keyword>
<feature type="region of interest" description="Disordered" evidence="5">
    <location>
        <begin position="394"/>
        <end position="443"/>
    </location>
</feature>
<dbReference type="GO" id="GO:0030695">
    <property type="term" value="F:GTPase regulator activity"/>
    <property type="evidence" value="ECO:0007669"/>
    <property type="project" value="UniProtKB-ARBA"/>
</dbReference>